<evidence type="ECO:0000313" key="2">
    <source>
        <dbReference type="Proteomes" id="UP000663852"/>
    </source>
</evidence>
<dbReference type="OrthoDB" id="9984246at2759"/>
<reference evidence="1" key="1">
    <citation type="submission" date="2021-02" db="EMBL/GenBank/DDBJ databases">
        <authorList>
            <person name="Nowell W R."/>
        </authorList>
    </citation>
    <scope>NUCLEOTIDE SEQUENCE</scope>
</reference>
<comment type="caution">
    <text evidence="1">The sequence shown here is derived from an EMBL/GenBank/DDBJ whole genome shotgun (WGS) entry which is preliminary data.</text>
</comment>
<evidence type="ECO:0000313" key="1">
    <source>
        <dbReference type="EMBL" id="CAF1469271.1"/>
    </source>
</evidence>
<accession>A0A815QY24</accession>
<dbReference type="EMBL" id="CAJNOJ010000500">
    <property type="protein sequence ID" value="CAF1469271.1"/>
    <property type="molecule type" value="Genomic_DNA"/>
</dbReference>
<proteinExistence type="predicted"/>
<dbReference type="AlphaFoldDB" id="A0A815QY24"/>
<name>A0A815QY24_ADIRI</name>
<sequence length="147" mass="16810">MGILKGKDSALSHIDQSKTAFLATLSEVDQGASTHTMPPKDHYTLKFDRATIKNLKGRVYETMKQYAYEQLGEGIPCFINNTETDNTSGPFIPTKPPVPTVGKQYVACIYEDLKSKQPMQDENQSYRNDNEKQTFFCFFCFSFYPFF</sequence>
<protein>
    <submittedName>
        <fullName evidence="1">Uncharacterized protein</fullName>
    </submittedName>
</protein>
<dbReference type="Proteomes" id="UP000663852">
    <property type="component" value="Unassembled WGS sequence"/>
</dbReference>
<gene>
    <name evidence="1" type="ORF">EDS130_LOCUS40681</name>
</gene>
<organism evidence="1 2">
    <name type="scientific">Adineta ricciae</name>
    <name type="common">Rotifer</name>
    <dbReference type="NCBI Taxonomy" id="249248"/>
    <lineage>
        <taxon>Eukaryota</taxon>
        <taxon>Metazoa</taxon>
        <taxon>Spiralia</taxon>
        <taxon>Gnathifera</taxon>
        <taxon>Rotifera</taxon>
        <taxon>Eurotatoria</taxon>
        <taxon>Bdelloidea</taxon>
        <taxon>Adinetida</taxon>
        <taxon>Adinetidae</taxon>
        <taxon>Adineta</taxon>
    </lineage>
</organism>